<gene>
    <name evidence="2" type="primary">NCS2_0</name>
    <name evidence="2" type="ORF">g.38491</name>
</gene>
<dbReference type="PANTHER" id="PTHR36360:SF1">
    <property type="entry name" value="ACTIN T1-LIKE PROTEIN"/>
    <property type="match status" value="1"/>
</dbReference>
<dbReference type="AlphaFoldDB" id="A0A1D1XJE3"/>
<sequence length="125" mass="15330">LETPDRSGHAEKREGEAERRRQRGRGMEKYFGNPYRGDPGVPHTNPDNFVNIWIGSFAFSAITWFNPYLWQLSSQYNWHDKAMMFEHHHWKKAMEKKQPYEFKWNKYMDKPTRESYYFNWPVYFP</sequence>
<evidence type="ECO:0000313" key="2">
    <source>
        <dbReference type="EMBL" id="JAT42533.1"/>
    </source>
</evidence>
<name>A0A1D1XJE3_9ARAE</name>
<proteinExistence type="predicted"/>
<organism evidence="2">
    <name type="scientific">Anthurium amnicola</name>
    <dbReference type="NCBI Taxonomy" id="1678845"/>
    <lineage>
        <taxon>Eukaryota</taxon>
        <taxon>Viridiplantae</taxon>
        <taxon>Streptophyta</taxon>
        <taxon>Embryophyta</taxon>
        <taxon>Tracheophyta</taxon>
        <taxon>Spermatophyta</taxon>
        <taxon>Magnoliopsida</taxon>
        <taxon>Liliopsida</taxon>
        <taxon>Araceae</taxon>
        <taxon>Pothoideae</taxon>
        <taxon>Potheae</taxon>
        <taxon>Anthurium</taxon>
    </lineage>
</organism>
<dbReference type="EMBL" id="GDJX01025403">
    <property type="protein sequence ID" value="JAT42533.1"/>
    <property type="molecule type" value="Transcribed_RNA"/>
</dbReference>
<accession>A0A1D1XJE3</accession>
<evidence type="ECO:0000256" key="1">
    <source>
        <dbReference type="SAM" id="MobiDB-lite"/>
    </source>
</evidence>
<feature type="compositionally biased region" description="Basic and acidic residues" evidence="1">
    <location>
        <begin position="1"/>
        <end position="19"/>
    </location>
</feature>
<reference evidence="2" key="1">
    <citation type="submission" date="2015-07" db="EMBL/GenBank/DDBJ databases">
        <title>Transcriptome Assembly of Anthurium amnicola.</title>
        <authorList>
            <person name="Suzuki J."/>
        </authorList>
    </citation>
    <scope>NUCLEOTIDE SEQUENCE</scope>
</reference>
<feature type="non-terminal residue" evidence="2">
    <location>
        <position position="1"/>
    </location>
</feature>
<dbReference type="PANTHER" id="PTHR36360">
    <property type="entry name" value="ACTIN T1-LIKE PROTEIN"/>
    <property type="match status" value="1"/>
</dbReference>
<protein>
    <submittedName>
        <fullName evidence="2">Cytoplasmic tRNA 2-thiolation protein 2</fullName>
    </submittedName>
</protein>
<feature type="region of interest" description="Disordered" evidence="1">
    <location>
        <begin position="1"/>
        <end position="39"/>
    </location>
</feature>